<organism evidence="1 2">
    <name type="scientific">Obba rivulosa</name>
    <dbReference type="NCBI Taxonomy" id="1052685"/>
    <lineage>
        <taxon>Eukaryota</taxon>
        <taxon>Fungi</taxon>
        <taxon>Dikarya</taxon>
        <taxon>Basidiomycota</taxon>
        <taxon>Agaricomycotina</taxon>
        <taxon>Agaricomycetes</taxon>
        <taxon>Polyporales</taxon>
        <taxon>Gelatoporiaceae</taxon>
        <taxon>Obba</taxon>
    </lineage>
</organism>
<keyword evidence="2" id="KW-1185">Reference proteome</keyword>
<accession>A0A8E2AGT8</accession>
<dbReference type="Gene3D" id="3.30.420.10">
    <property type="entry name" value="Ribonuclease H-like superfamily/Ribonuclease H"/>
    <property type="match status" value="1"/>
</dbReference>
<dbReference type="EMBL" id="KV722715">
    <property type="protein sequence ID" value="OCH84151.1"/>
    <property type="molecule type" value="Genomic_DNA"/>
</dbReference>
<protein>
    <submittedName>
        <fullName evidence="1">Uncharacterized protein</fullName>
    </submittedName>
</protein>
<gene>
    <name evidence="1" type="ORF">OBBRIDRAFT_707486</name>
</gene>
<proteinExistence type="predicted"/>
<dbReference type="Proteomes" id="UP000250043">
    <property type="component" value="Unassembled WGS sequence"/>
</dbReference>
<reference evidence="1 2" key="1">
    <citation type="submission" date="2016-07" db="EMBL/GenBank/DDBJ databases">
        <title>Draft genome of the white-rot fungus Obba rivulosa 3A-2.</title>
        <authorList>
            <consortium name="DOE Joint Genome Institute"/>
            <person name="Miettinen O."/>
            <person name="Riley R."/>
            <person name="Acob R."/>
            <person name="Barry K."/>
            <person name="Cullen D."/>
            <person name="De Vries R."/>
            <person name="Hainaut M."/>
            <person name="Hatakka A."/>
            <person name="Henrissat B."/>
            <person name="Hilden K."/>
            <person name="Kuo R."/>
            <person name="Labutti K."/>
            <person name="Lipzen A."/>
            <person name="Makela M.R."/>
            <person name="Sandor L."/>
            <person name="Spatafora J.W."/>
            <person name="Grigoriev I.V."/>
            <person name="Hibbett D.S."/>
        </authorList>
    </citation>
    <scope>NUCLEOTIDE SEQUENCE [LARGE SCALE GENOMIC DNA]</scope>
    <source>
        <strain evidence="1 2">3A-2</strain>
    </source>
</reference>
<feature type="non-terminal residue" evidence="1">
    <location>
        <position position="134"/>
    </location>
</feature>
<name>A0A8E2AGT8_9APHY</name>
<sequence length="134" mass="14141">LDGLLERTPAASETHTDALRALYGVPTATGNPVSVYIATAVGSSLAVCAVYWGPACPSNLVCAVPGVADVQHAAAYGVLRGLLMANPVLPLRVYLTGEYVACSVCHWAPMHAWTGWRCANADILQDLTRVIAHR</sequence>
<dbReference type="GO" id="GO:0003676">
    <property type="term" value="F:nucleic acid binding"/>
    <property type="evidence" value="ECO:0007669"/>
    <property type="project" value="InterPro"/>
</dbReference>
<dbReference type="OrthoDB" id="245563at2759"/>
<dbReference type="InterPro" id="IPR036397">
    <property type="entry name" value="RNaseH_sf"/>
</dbReference>
<evidence type="ECO:0000313" key="2">
    <source>
        <dbReference type="Proteomes" id="UP000250043"/>
    </source>
</evidence>
<feature type="non-terminal residue" evidence="1">
    <location>
        <position position="1"/>
    </location>
</feature>
<dbReference type="AlphaFoldDB" id="A0A8E2AGT8"/>
<evidence type="ECO:0000313" key="1">
    <source>
        <dbReference type="EMBL" id="OCH84151.1"/>
    </source>
</evidence>